<dbReference type="EMBL" id="JRPR02000001">
    <property type="protein sequence ID" value="TLD97673.1"/>
    <property type="molecule type" value="Genomic_DNA"/>
</dbReference>
<gene>
    <name evidence="2" type="ORF">LS71_002730</name>
</gene>
<dbReference type="OrthoDB" id="1036575at2"/>
<dbReference type="Pfam" id="PF18925">
    <property type="entry name" value="DUF5675"/>
    <property type="match status" value="1"/>
</dbReference>
<dbReference type="AlphaFoldDB" id="A0A4U8TCW1"/>
<dbReference type="Proteomes" id="UP000029733">
    <property type="component" value="Unassembled WGS sequence"/>
</dbReference>
<accession>A0A4U8TCW1</accession>
<evidence type="ECO:0000313" key="3">
    <source>
        <dbReference type="Proteomes" id="UP000029733"/>
    </source>
</evidence>
<organism evidence="2 3">
    <name type="scientific">Helicobacter jaachi</name>
    <dbReference type="NCBI Taxonomy" id="1677920"/>
    <lineage>
        <taxon>Bacteria</taxon>
        <taxon>Pseudomonadati</taxon>
        <taxon>Campylobacterota</taxon>
        <taxon>Epsilonproteobacteria</taxon>
        <taxon>Campylobacterales</taxon>
        <taxon>Helicobacteraceae</taxon>
        <taxon>Helicobacter</taxon>
    </lineage>
</organism>
<evidence type="ECO:0000313" key="2">
    <source>
        <dbReference type="EMBL" id="TLD97673.1"/>
    </source>
</evidence>
<name>A0A4U8TCW1_9HELI</name>
<reference evidence="2 3" key="1">
    <citation type="journal article" date="2014" name="Genome Announc.">
        <title>Draft genome sequences of eight enterohepatic helicobacter species isolated from both laboratory and wild rodents.</title>
        <authorList>
            <person name="Sheh A."/>
            <person name="Shen Z."/>
            <person name="Fox J.G."/>
        </authorList>
    </citation>
    <scope>NUCLEOTIDE SEQUENCE [LARGE SCALE GENOMIC DNA]</scope>
    <source>
        <strain evidence="2 3">MIT 09-6949</strain>
    </source>
</reference>
<feature type="domain" description="DUF5675" evidence="1">
    <location>
        <begin position="94"/>
        <end position="165"/>
    </location>
</feature>
<dbReference type="InterPro" id="IPR043732">
    <property type="entry name" value="DUF5675"/>
</dbReference>
<sequence length="183" mass="20845">MYQLIIKRTHISSQKDSAGELTTIGTYELKDAQGNVIFSGYSAENGTKSSDEALKDYRIMPRTYKLKWCFTKVAVPKSERFRNVPFEAWSDKVESKYHERYTKWGFKNAGLLLYTPELPSFENRTIYVHIGNSGKDTQACLLLGKGVSEMGITNSTEAVREFYEFVLKVGVENVEICINELAE</sequence>
<dbReference type="RefSeq" id="WP_052058017.1">
    <property type="nucleotide sequence ID" value="NZ_JRPR02000001.1"/>
</dbReference>
<proteinExistence type="predicted"/>
<comment type="caution">
    <text evidence="2">The sequence shown here is derived from an EMBL/GenBank/DDBJ whole genome shotgun (WGS) entry which is preliminary data.</text>
</comment>
<evidence type="ECO:0000259" key="1">
    <source>
        <dbReference type="Pfam" id="PF18925"/>
    </source>
</evidence>
<protein>
    <recommendedName>
        <fullName evidence="1">DUF5675 domain-containing protein</fullName>
    </recommendedName>
</protein>
<keyword evidence="3" id="KW-1185">Reference proteome</keyword>